<dbReference type="AlphaFoldDB" id="A0AAF1AQP7"/>
<dbReference type="EMBL" id="CP093345">
    <property type="protein sequence ID" value="WOG91949.1"/>
    <property type="molecule type" value="Genomic_DNA"/>
</dbReference>
<evidence type="ECO:0000256" key="1">
    <source>
        <dbReference type="SAM" id="MobiDB-lite"/>
    </source>
</evidence>
<evidence type="ECO:0000313" key="3">
    <source>
        <dbReference type="Proteomes" id="UP000077755"/>
    </source>
</evidence>
<keyword evidence="3" id="KW-1185">Reference proteome</keyword>
<proteinExistence type="predicted"/>
<feature type="region of interest" description="Disordered" evidence="1">
    <location>
        <begin position="19"/>
        <end position="46"/>
    </location>
</feature>
<accession>A0AAF1AQP7</accession>
<reference evidence="2" key="1">
    <citation type="journal article" date="2016" name="Nat. Genet.">
        <title>A high-quality carrot genome assembly provides new insights into carotenoid accumulation and asterid genome evolution.</title>
        <authorList>
            <person name="Iorizzo M."/>
            <person name="Ellison S."/>
            <person name="Senalik D."/>
            <person name="Zeng P."/>
            <person name="Satapoomin P."/>
            <person name="Huang J."/>
            <person name="Bowman M."/>
            <person name="Iovene M."/>
            <person name="Sanseverino W."/>
            <person name="Cavagnaro P."/>
            <person name="Yildiz M."/>
            <person name="Macko-Podgorni A."/>
            <person name="Moranska E."/>
            <person name="Grzebelus E."/>
            <person name="Grzebelus D."/>
            <person name="Ashrafi H."/>
            <person name="Zheng Z."/>
            <person name="Cheng S."/>
            <person name="Spooner D."/>
            <person name="Van Deynze A."/>
            <person name="Simon P."/>
        </authorList>
    </citation>
    <scope>NUCLEOTIDE SEQUENCE</scope>
    <source>
        <tissue evidence="2">Leaf</tissue>
    </source>
</reference>
<protein>
    <submittedName>
        <fullName evidence="2">Uncharacterized protein</fullName>
    </submittedName>
</protein>
<dbReference type="PANTHER" id="PTHR35111">
    <property type="entry name" value="F10A5.9-RELATED"/>
    <property type="match status" value="1"/>
</dbReference>
<organism evidence="2 3">
    <name type="scientific">Daucus carota subsp. sativus</name>
    <name type="common">Carrot</name>
    <dbReference type="NCBI Taxonomy" id="79200"/>
    <lineage>
        <taxon>Eukaryota</taxon>
        <taxon>Viridiplantae</taxon>
        <taxon>Streptophyta</taxon>
        <taxon>Embryophyta</taxon>
        <taxon>Tracheophyta</taxon>
        <taxon>Spermatophyta</taxon>
        <taxon>Magnoliopsida</taxon>
        <taxon>eudicotyledons</taxon>
        <taxon>Gunneridae</taxon>
        <taxon>Pentapetalae</taxon>
        <taxon>asterids</taxon>
        <taxon>campanulids</taxon>
        <taxon>Apiales</taxon>
        <taxon>Apiaceae</taxon>
        <taxon>Apioideae</taxon>
        <taxon>Scandiceae</taxon>
        <taxon>Daucinae</taxon>
        <taxon>Daucus</taxon>
        <taxon>Daucus sect. Daucus</taxon>
    </lineage>
</organism>
<dbReference type="Proteomes" id="UP000077755">
    <property type="component" value="Chromosome 3"/>
</dbReference>
<reference evidence="2" key="2">
    <citation type="submission" date="2022-03" db="EMBL/GenBank/DDBJ databases">
        <title>Draft title - Genomic analysis of global carrot germplasm unveils the trajectory of domestication and the origin of high carotenoid orange carrot.</title>
        <authorList>
            <person name="Iorizzo M."/>
            <person name="Ellison S."/>
            <person name="Senalik D."/>
            <person name="Macko-Podgorni A."/>
            <person name="Grzebelus D."/>
            <person name="Bostan H."/>
            <person name="Rolling W."/>
            <person name="Curaba J."/>
            <person name="Simon P."/>
        </authorList>
    </citation>
    <scope>NUCLEOTIDE SEQUENCE</scope>
    <source>
        <tissue evidence="2">Leaf</tissue>
    </source>
</reference>
<evidence type="ECO:0000313" key="2">
    <source>
        <dbReference type="EMBL" id="WOG91949.1"/>
    </source>
</evidence>
<dbReference type="PANTHER" id="PTHR35111:SF5">
    <property type="entry name" value="F10A5.9"/>
    <property type="match status" value="1"/>
</dbReference>
<feature type="compositionally biased region" description="Basic and acidic residues" evidence="1">
    <location>
        <begin position="32"/>
        <end position="46"/>
    </location>
</feature>
<sequence length="95" mass="10890">MKLFHHIRRILMRIIFSFPSRKGGSQGSNEQGLRRQSCDVDMPHEPPKNSCSYLSSNSYYSSSSHYNEAIADCIEFLNKSSHEGGFVSRNSDLMW</sequence>
<gene>
    <name evidence="2" type="ORF">DCAR_0311204</name>
</gene>
<name>A0AAF1AQP7_DAUCS</name>